<keyword evidence="6" id="KW-0687">Ribonucleoprotein</keyword>
<proteinExistence type="inferred from homology"/>
<evidence type="ECO:0000256" key="1">
    <source>
        <dbReference type="ARBA" id="ARBA00004173"/>
    </source>
</evidence>
<evidence type="ECO:0000313" key="9">
    <source>
        <dbReference type="EnsemblMetazoa" id="AMEC023133-PA"/>
    </source>
</evidence>
<evidence type="ECO:0000256" key="7">
    <source>
        <dbReference type="ARBA" id="ARBA00035181"/>
    </source>
</evidence>
<keyword evidence="5" id="KW-0496">Mitochondrion</keyword>
<dbReference type="GO" id="GO:0003735">
    <property type="term" value="F:structural constituent of ribosome"/>
    <property type="evidence" value="ECO:0007669"/>
    <property type="project" value="InterPro"/>
</dbReference>
<evidence type="ECO:0000256" key="5">
    <source>
        <dbReference type="ARBA" id="ARBA00023128"/>
    </source>
</evidence>
<dbReference type="PANTHER" id="PTHR34090:SF1">
    <property type="entry name" value="LARGE RIBOSOMAL SUBUNIT PROTEIN ML52"/>
    <property type="match status" value="1"/>
</dbReference>
<comment type="similarity">
    <text evidence="2">Belongs to the mitochondrion-specific ribosomal protein mL52 family.</text>
</comment>
<dbReference type="GO" id="GO:0005762">
    <property type="term" value="C:mitochondrial large ribosomal subunit"/>
    <property type="evidence" value="ECO:0007669"/>
    <property type="project" value="InterPro"/>
</dbReference>
<protein>
    <recommendedName>
        <fullName evidence="7">Large ribosomal subunit protein mL52</fullName>
    </recommendedName>
    <alternativeName>
        <fullName evidence="8">39S ribosomal protein L52, mitochondrial</fullName>
    </alternativeName>
</protein>
<dbReference type="InterPro" id="IPR034596">
    <property type="entry name" value="Ribosomal_mL52"/>
</dbReference>
<evidence type="ECO:0000256" key="8">
    <source>
        <dbReference type="ARBA" id="ARBA00035425"/>
    </source>
</evidence>
<evidence type="ECO:0000313" key="10">
    <source>
        <dbReference type="Proteomes" id="UP000075902"/>
    </source>
</evidence>
<organism evidence="9 10">
    <name type="scientific">Anopheles melas</name>
    <dbReference type="NCBI Taxonomy" id="34690"/>
    <lineage>
        <taxon>Eukaryota</taxon>
        <taxon>Metazoa</taxon>
        <taxon>Ecdysozoa</taxon>
        <taxon>Arthropoda</taxon>
        <taxon>Hexapoda</taxon>
        <taxon>Insecta</taxon>
        <taxon>Pterygota</taxon>
        <taxon>Neoptera</taxon>
        <taxon>Endopterygota</taxon>
        <taxon>Diptera</taxon>
        <taxon>Nematocera</taxon>
        <taxon>Culicoidea</taxon>
        <taxon>Culicidae</taxon>
        <taxon>Anophelinae</taxon>
        <taxon>Anopheles</taxon>
    </lineage>
</organism>
<name>A0A1I8JUW5_9DIPT</name>
<dbReference type="GO" id="GO:0032543">
    <property type="term" value="P:mitochondrial translation"/>
    <property type="evidence" value="ECO:0007669"/>
    <property type="project" value="InterPro"/>
</dbReference>
<reference evidence="9" key="2">
    <citation type="submission" date="2020-05" db="UniProtKB">
        <authorList>
            <consortium name="EnsemblMetazoa"/>
        </authorList>
    </citation>
    <scope>IDENTIFICATION</scope>
    <source>
        <strain evidence="9">CM1001059</strain>
    </source>
</reference>
<dbReference type="PANTHER" id="PTHR34090">
    <property type="entry name" value="39S RIBOSOMAL PROTEIN L52, MITOCHONDRIAL"/>
    <property type="match status" value="1"/>
</dbReference>
<evidence type="ECO:0000256" key="2">
    <source>
        <dbReference type="ARBA" id="ARBA00007232"/>
    </source>
</evidence>
<evidence type="ECO:0000256" key="3">
    <source>
        <dbReference type="ARBA" id="ARBA00022946"/>
    </source>
</evidence>
<accession>A0A1I8JUW5</accession>
<comment type="subcellular location">
    <subcellularLocation>
        <location evidence="1">Mitochondrion</location>
    </subcellularLocation>
</comment>
<evidence type="ECO:0000256" key="6">
    <source>
        <dbReference type="ARBA" id="ARBA00023274"/>
    </source>
</evidence>
<dbReference type="Pfam" id="PF18699">
    <property type="entry name" value="MRPL52"/>
    <property type="match status" value="1"/>
</dbReference>
<reference evidence="10" key="1">
    <citation type="submission" date="2014-01" db="EMBL/GenBank/DDBJ databases">
        <title>The Genome Sequence of Anopheles melas CM1001059_A (V2).</title>
        <authorList>
            <consortium name="The Broad Institute Genomics Platform"/>
            <person name="Neafsey D.E."/>
            <person name="Besansky N."/>
            <person name="Howell P."/>
            <person name="Walton C."/>
            <person name="Young S.K."/>
            <person name="Zeng Q."/>
            <person name="Gargeya S."/>
            <person name="Fitzgerald M."/>
            <person name="Haas B."/>
            <person name="Abouelleil A."/>
            <person name="Allen A.W."/>
            <person name="Alvarado L."/>
            <person name="Arachchi H.M."/>
            <person name="Berlin A.M."/>
            <person name="Chapman S.B."/>
            <person name="Gainer-Dewar J."/>
            <person name="Goldberg J."/>
            <person name="Griggs A."/>
            <person name="Gujja S."/>
            <person name="Hansen M."/>
            <person name="Howarth C."/>
            <person name="Imamovic A."/>
            <person name="Ireland A."/>
            <person name="Larimer J."/>
            <person name="McCowan C."/>
            <person name="Murphy C."/>
            <person name="Pearson M."/>
            <person name="Poon T.W."/>
            <person name="Priest M."/>
            <person name="Roberts A."/>
            <person name="Saif S."/>
            <person name="Shea T."/>
            <person name="Sisk P."/>
            <person name="Sykes S."/>
            <person name="Wortman J."/>
            <person name="Nusbaum C."/>
            <person name="Birren B."/>
        </authorList>
    </citation>
    <scope>NUCLEOTIDE SEQUENCE [LARGE SCALE GENOMIC DNA]</scope>
    <source>
        <strain evidence="10">CM1001059</strain>
    </source>
</reference>
<sequence length="141" mass="16076">MLLLKNLSMSMRYLHKGKCLPVMLITLLIAKLYSTAVQSARGSAVLNGETKKCVRNPNKSSLLTHLPDYTYMDGRVTPFGANQRKRIIQQREIAKQIVTLSKEMDFAVERHQRNMTEAEETKQKLLAAKLKPKGHLLLQKK</sequence>
<keyword evidence="4" id="KW-0689">Ribosomal protein</keyword>
<dbReference type="AlphaFoldDB" id="A0A1I8JUW5"/>
<dbReference type="VEuPathDB" id="VectorBase:AMEC023133"/>
<dbReference type="Proteomes" id="UP000075902">
    <property type="component" value="Unassembled WGS sequence"/>
</dbReference>
<keyword evidence="10" id="KW-1185">Reference proteome</keyword>
<dbReference type="EnsemblMetazoa" id="AMEC023133-RA">
    <property type="protein sequence ID" value="AMEC023133-PA"/>
    <property type="gene ID" value="AMEC023133"/>
</dbReference>
<dbReference type="STRING" id="34690.A0A1I8JUW5"/>
<keyword evidence="3" id="KW-0809">Transit peptide</keyword>
<evidence type="ECO:0000256" key="4">
    <source>
        <dbReference type="ARBA" id="ARBA00022980"/>
    </source>
</evidence>